<name>A3VLX6_9RHOB</name>
<dbReference type="Pfam" id="PF13801">
    <property type="entry name" value="Metal_resist"/>
    <property type="match status" value="1"/>
</dbReference>
<dbReference type="eggNOG" id="ENOG5032ZIM">
    <property type="taxonomic scope" value="Bacteria"/>
</dbReference>
<reference evidence="2 3" key="1">
    <citation type="journal article" date="2010" name="J. Bacteriol.">
        <title>Genome sequences of Pelagibaca bermudensis HTCC2601T and Maritimibacter alkaliphilus HTCC2654T, the type strains of two marine Roseobacter genera.</title>
        <authorList>
            <person name="Thrash J.C."/>
            <person name="Cho J.C."/>
            <person name="Ferriera S."/>
            <person name="Johnson J."/>
            <person name="Vergin K.L."/>
            <person name="Giovannoni S.J."/>
        </authorList>
    </citation>
    <scope>NUCLEOTIDE SEQUENCE [LARGE SCALE GENOMIC DNA]</scope>
    <source>
        <strain evidence="2 3">HTCC2654</strain>
    </source>
</reference>
<keyword evidence="3" id="KW-1185">Reference proteome</keyword>
<dbReference type="OrthoDB" id="7688532at2"/>
<dbReference type="EMBL" id="AAMT01000026">
    <property type="protein sequence ID" value="EAQ10731.1"/>
    <property type="molecule type" value="Genomic_DNA"/>
</dbReference>
<organism evidence="2 3">
    <name type="scientific">Maritimibacter alkaliphilus HTCC2654</name>
    <dbReference type="NCBI Taxonomy" id="314271"/>
    <lineage>
        <taxon>Bacteria</taxon>
        <taxon>Pseudomonadati</taxon>
        <taxon>Pseudomonadota</taxon>
        <taxon>Alphaproteobacteria</taxon>
        <taxon>Rhodobacterales</taxon>
        <taxon>Roseobacteraceae</taxon>
        <taxon>Maritimibacter</taxon>
    </lineage>
</organism>
<accession>A3VLX6</accession>
<feature type="region of interest" description="Disordered" evidence="1">
    <location>
        <begin position="40"/>
        <end position="70"/>
    </location>
</feature>
<dbReference type="AlphaFoldDB" id="A3VLX6"/>
<dbReference type="Proteomes" id="UP000002931">
    <property type="component" value="Unassembled WGS sequence"/>
</dbReference>
<comment type="caution">
    <text evidence="2">The sequence shown here is derived from an EMBL/GenBank/DDBJ whole genome shotgun (WGS) entry which is preliminary data.</text>
</comment>
<sequence>MSGTDTSTRRGFPIWAKALLAVSLALNLLVAGVVVGARFDGDGPKGPPGRSTRDARSSFDPALGPFSRSLPDPYREQAVQALRERAGDYRDNRAQLADQLATMLTILRAEEFDEEALRAVMAAQTEVFERRGEIGRDVVVEQIAAMSADERAALAARMEEGFKRAMDRAKPPKR</sequence>
<dbReference type="STRING" id="314271.RB2654_21078"/>
<evidence type="ECO:0000313" key="2">
    <source>
        <dbReference type="EMBL" id="EAQ10731.1"/>
    </source>
</evidence>
<dbReference type="HOGENOM" id="CLU_122852_0_0_5"/>
<protein>
    <recommendedName>
        <fullName evidence="4">Periplasmic heavy metal sensor</fullName>
    </recommendedName>
</protein>
<dbReference type="InterPro" id="IPR025961">
    <property type="entry name" value="Metal_resist"/>
</dbReference>
<proteinExistence type="predicted"/>
<evidence type="ECO:0000313" key="3">
    <source>
        <dbReference type="Proteomes" id="UP000002931"/>
    </source>
</evidence>
<dbReference type="RefSeq" id="WP_008335222.1">
    <property type="nucleotide sequence ID" value="NZ_CH902578.1"/>
</dbReference>
<gene>
    <name evidence="2" type="ORF">RB2654_21078</name>
</gene>
<evidence type="ECO:0000256" key="1">
    <source>
        <dbReference type="SAM" id="MobiDB-lite"/>
    </source>
</evidence>
<evidence type="ECO:0008006" key="4">
    <source>
        <dbReference type="Google" id="ProtNLM"/>
    </source>
</evidence>